<dbReference type="AlphaFoldDB" id="Q3C2J8"/>
<evidence type="ECO:0000313" key="2">
    <source>
        <dbReference type="EMBL" id="BAE47099.1"/>
    </source>
</evidence>
<feature type="transmembrane region" description="Helical" evidence="1">
    <location>
        <begin position="6"/>
        <end position="29"/>
    </location>
</feature>
<protein>
    <submittedName>
        <fullName evidence="2">ATP synthase subunit 8</fullName>
    </submittedName>
</protein>
<dbReference type="CTD" id="4509"/>
<gene>
    <name evidence="2" type="primary">atp8</name>
</gene>
<proteinExistence type="predicted"/>
<geneLocation type="mitochondrion" evidence="2"/>
<keyword evidence="2" id="KW-0496">Mitochondrion</keyword>
<keyword evidence="1" id="KW-0812">Transmembrane</keyword>
<keyword evidence="1" id="KW-1133">Transmembrane helix</keyword>
<dbReference type="EMBL" id="AB194044">
    <property type="protein sequence ID" value="BAE47099.1"/>
    <property type="molecule type" value="Genomic_DNA"/>
</dbReference>
<dbReference type="RefSeq" id="YP_398817.1">
    <property type="nucleotide sequence ID" value="NC_007600.1"/>
</dbReference>
<name>Q3C2J8_9ACAR</name>
<accession>Q3C2J8</accession>
<keyword evidence="1" id="KW-0472">Membrane</keyword>
<dbReference type="GeneID" id="3776030"/>
<organism evidence="2">
    <name type="scientific">Leptotrombidium deliense</name>
    <dbReference type="NCBI Taxonomy" id="299467"/>
    <lineage>
        <taxon>Eukaryota</taxon>
        <taxon>Metazoa</taxon>
        <taxon>Ecdysozoa</taxon>
        <taxon>Arthropoda</taxon>
        <taxon>Chelicerata</taxon>
        <taxon>Arachnida</taxon>
        <taxon>Acari</taxon>
        <taxon>Acariformes</taxon>
        <taxon>Trombidiformes</taxon>
        <taxon>Prostigmata</taxon>
        <taxon>Anystina</taxon>
        <taxon>Parasitengona</taxon>
        <taxon>Trombiculoidea</taxon>
        <taxon>Trombiculidae</taxon>
        <taxon>Leptotrombidium</taxon>
    </lineage>
</organism>
<reference evidence="2" key="1">
    <citation type="submission" date="2004-10" db="EMBL/GenBank/DDBJ databases">
        <title>Compact mitochondrial genome of mite.</title>
        <authorList>
            <person name="Mitani H."/>
            <person name="Shao R."/>
            <person name="Takahashi M."/>
            <person name="Fukunaga M."/>
        </authorList>
    </citation>
    <scope>NUCLEOTIDE SEQUENCE</scope>
</reference>
<sequence length="49" mass="6145">MPQISPMNWSILMLFFFWILISIMTLISFENKKFYLPKTIKLTFRKWNW</sequence>
<evidence type="ECO:0000256" key="1">
    <source>
        <dbReference type="SAM" id="Phobius"/>
    </source>
</evidence>